<dbReference type="EMBL" id="BLAL01000197">
    <property type="protein sequence ID" value="GES90895.1"/>
    <property type="molecule type" value="Genomic_DNA"/>
</dbReference>
<keyword evidence="1" id="KW-0472">Membrane</keyword>
<evidence type="ECO:0000256" key="1">
    <source>
        <dbReference type="SAM" id="Phobius"/>
    </source>
</evidence>
<dbReference type="AlphaFoldDB" id="A0A8H3LRJ4"/>
<sequence length="77" mass="9108">MFSSTIHVKVFWLNSTSTYIFFLYFRFINFRLKKITLTRFVRIKSIANSLLLPFICLIGLLLTTVSITWVPVYRSIP</sequence>
<name>A0A8H3LRJ4_9GLOM</name>
<feature type="transmembrane region" description="Helical" evidence="1">
    <location>
        <begin position="6"/>
        <end position="25"/>
    </location>
</feature>
<proteinExistence type="predicted"/>
<comment type="caution">
    <text evidence="2">The sequence shown here is derived from an EMBL/GenBank/DDBJ whole genome shotgun (WGS) entry which is preliminary data.</text>
</comment>
<evidence type="ECO:0000313" key="2">
    <source>
        <dbReference type="EMBL" id="GES90895.1"/>
    </source>
</evidence>
<dbReference type="Proteomes" id="UP000615446">
    <property type="component" value="Unassembled WGS sequence"/>
</dbReference>
<gene>
    <name evidence="2" type="ORF">RCL2_001772500</name>
</gene>
<accession>A0A8H3LRJ4</accession>
<keyword evidence="1" id="KW-1133">Transmembrane helix</keyword>
<feature type="transmembrane region" description="Helical" evidence="1">
    <location>
        <begin position="46"/>
        <end position="70"/>
    </location>
</feature>
<organism evidence="2 3">
    <name type="scientific">Rhizophagus clarus</name>
    <dbReference type="NCBI Taxonomy" id="94130"/>
    <lineage>
        <taxon>Eukaryota</taxon>
        <taxon>Fungi</taxon>
        <taxon>Fungi incertae sedis</taxon>
        <taxon>Mucoromycota</taxon>
        <taxon>Glomeromycotina</taxon>
        <taxon>Glomeromycetes</taxon>
        <taxon>Glomerales</taxon>
        <taxon>Glomeraceae</taxon>
        <taxon>Rhizophagus</taxon>
    </lineage>
</organism>
<protein>
    <submittedName>
        <fullName evidence="2">Uncharacterized protein</fullName>
    </submittedName>
</protein>
<keyword evidence="1" id="KW-0812">Transmembrane</keyword>
<reference evidence="2" key="1">
    <citation type="submission" date="2019-10" db="EMBL/GenBank/DDBJ databases">
        <title>Conservation and host-specific expression of non-tandemly repeated heterogenous ribosome RNA gene in arbuscular mycorrhizal fungi.</title>
        <authorList>
            <person name="Maeda T."/>
            <person name="Kobayashi Y."/>
            <person name="Nakagawa T."/>
            <person name="Ezawa T."/>
            <person name="Yamaguchi K."/>
            <person name="Bino T."/>
            <person name="Nishimoto Y."/>
            <person name="Shigenobu S."/>
            <person name="Kawaguchi M."/>
        </authorList>
    </citation>
    <scope>NUCLEOTIDE SEQUENCE</scope>
    <source>
        <strain evidence="2">HR1</strain>
    </source>
</reference>
<evidence type="ECO:0000313" key="3">
    <source>
        <dbReference type="Proteomes" id="UP000615446"/>
    </source>
</evidence>